<dbReference type="PRINTS" id="PR00364">
    <property type="entry name" value="DISEASERSIST"/>
</dbReference>
<name>A0A1H6F3F3_9ACTN</name>
<dbReference type="Pfam" id="PF25000">
    <property type="entry name" value="DUF7779"/>
    <property type="match status" value="1"/>
</dbReference>
<dbReference type="Gene3D" id="3.40.50.300">
    <property type="entry name" value="P-loop containing nucleotide triphosphate hydrolases"/>
    <property type="match status" value="1"/>
</dbReference>
<protein>
    <submittedName>
        <fullName evidence="2">Tetratricopeptide repeat-containing protein</fullName>
    </submittedName>
</protein>
<dbReference type="InterPro" id="IPR053137">
    <property type="entry name" value="NLR-like"/>
</dbReference>
<gene>
    <name evidence="2" type="ORF">SAMN05444920_1482</name>
</gene>
<organism evidence="2 3">
    <name type="scientific">Nonomuraea solani</name>
    <dbReference type="NCBI Taxonomy" id="1144553"/>
    <lineage>
        <taxon>Bacteria</taxon>
        <taxon>Bacillati</taxon>
        <taxon>Actinomycetota</taxon>
        <taxon>Actinomycetes</taxon>
        <taxon>Streptosporangiales</taxon>
        <taxon>Streptosporangiaceae</taxon>
        <taxon>Nonomuraea</taxon>
    </lineage>
</organism>
<dbReference type="SUPFAM" id="SSF52540">
    <property type="entry name" value="P-loop containing nucleoside triphosphate hydrolases"/>
    <property type="match status" value="1"/>
</dbReference>
<evidence type="ECO:0000313" key="3">
    <source>
        <dbReference type="Proteomes" id="UP000236732"/>
    </source>
</evidence>
<dbReference type="AlphaFoldDB" id="A0A1H6F3F3"/>
<dbReference type="PANTHER" id="PTHR46082">
    <property type="entry name" value="ATP/GTP-BINDING PROTEIN-RELATED"/>
    <property type="match status" value="1"/>
</dbReference>
<dbReference type="Proteomes" id="UP000236732">
    <property type="component" value="Unassembled WGS sequence"/>
</dbReference>
<proteinExistence type="predicted"/>
<dbReference type="Pfam" id="PF13374">
    <property type="entry name" value="TPR_10"/>
    <property type="match status" value="1"/>
</dbReference>
<dbReference type="EMBL" id="FNVT01000048">
    <property type="protein sequence ID" value="SEH03911.1"/>
    <property type="molecule type" value="Genomic_DNA"/>
</dbReference>
<dbReference type="InterPro" id="IPR056681">
    <property type="entry name" value="DUF7779"/>
</dbReference>
<accession>A0A1H6F3F3</accession>
<evidence type="ECO:0000313" key="2">
    <source>
        <dbReference type="EMBL" id="SEH03911.1"/>
    </source>
</evidence>
<evidence type="ECO:0000259" key="1">
    <source>
        <dbReference type="Pfam" id="PF25000"/>
    </source>
</evidence>
<dbReference type="InterPro" id="IPR011990">
    <property type="entry name" value="TPR-like_helical_dom_sf"/>
</dbReference>
<dbReference type="PANTHER" id="PTHR46082:SF6">
    <property type="entry name" value="AAA+ ATPASE DOMAIN-CONTAINING PROTEIN-RELATED"/>
    <property type="match status" value="1"/>
</dbReference>
<feature type="domain" description="DUF7779" evidence="1">
    <location>
        <begin position="242"/>
        <end position="335"/>
    </location>
</feature>
<dbReference type="InterPro" id="IPR027417">
    <property type="entry name" value="P-loop_NTPase"/>
</dbReference>
<dbReference type="Pfam" id="PF13424">
    <property type="entry name" value="TPR_12"/>
    <property type="match status" value="2"/>
</dbReference>
<dbReference type="Gene3D" id="1.25.40.10">
    <property type="entry name" value="Tetratricopeptide repeat domain"/>
    <property type="match status" value="1"/>
</dbReference>
<dbReference type="SUPFAM" id="SSF48452">
    <property type="entry name" value="TPR-like"/>
    <property type="match status" value="2"/>
</dbReference>
<keyword evidence="3" id="KW-1185">Reference proteome</keyword>
<sequence length="649" mass="69946">MRLAPRPPLLAGRDAILADLHWRLATAETLPYTVGVHGLGGVGKTSLVVEYGHRHLDEYQLVWQFPSEDPTTLSAAFADLAALLGVRQMADTADPVHQVHAALASRSDRWLLIFDNAPDADALRDFLPPAGAGHVLVTTRSGSWPHHYGVELPALDSESATTFLQQRSGQNDAITASRVVAELGALPLALEQAGAYLLGTGTGMSTYLDLLRQHRAALLAAGKPWGYDERVTSTWQLAFDQLAETSPQAIALLQLLACYAPESIPYHLLLAARDNALTEQPDSSRNASALLNLLPGDALAVNAAVTALRRYSLVSRPRDGLLSIHRLVQATTLNRPNASVHAARSAAAALIQAALPHAPNSPEVWPRYGQLLPHALAALPPGSAAFAEIAQYLGANGDYRTAQILCRLIWHHCTSTLGPEHPDSLAARHDLARWVGEAGNPATARDLLAALLPIRERILGADHPDTLATRHSFADWTGEAGDAVAARDQFARLLPIRERVGGAEHPDTLATRHNLARWTGHAGDPAAARDQYAALLPIIERVLGAETSDTLCTQYDLALWTGEAGDAVAARDQFTLLLPVVRRVLGAEHPSTLWTQHNLARWTGEVGDAPAACNQFSDLISVQERVMGADHPDTQSTRHNLAYWTARAR</sequence>
<reference evidence="2 3" key="1">
    <citation type="submission" date="2016-10" db="EMBL/GenBank/DDBJ databases">
        <authorList>
            <person name="de Groot N.N."/>
        </authorList>
    </citation>
    <scope>NUCLEOTIDE SEQUENCE [LARGE SCALE GENOMIC DNA]</scope>
    <source>
        <strain evidence="2 3">CGMCC 4.7037</strain>
    </source>
</reference>